<accession>A0A4Z0LAA9</accession>
<dbReference type="RefSeq" id="WP_135526370.1">
    <property type="nucleotide sequence ID" value="NZ_SRLH01000004.1"/>
</dbReference>
<feature type="domain" description="Secretion system C-terminal sorting" evidence="3">
    <location>
        <begin position="525"/>
        <end position="597"/>
    </location>
</feature>
<dbReference type="Pfam" id="PF18962">
    <property type="entry name" value="Por_Secre_tail"/>
    <property type="match status" value="1"/>
</dbReference>
<reference evidence="4 5" key="1">
    <citation type="submission" date="2019-04" db="EMBL/GenBank/DDBJ databases">
        <title>Flavobacterium sp. strain DS2-A Genome sequencing and assembly.</title>
        <authorList>
            <person name="Kim I."/>
        </authorList>
    </citation>
    <scope>NUCLEOTIDE SEQUENCE [LARGE SCALE GENOMIC DNA]</scope>
    <source>
        <strain evidence="4 5">DS2-A</strain>
    </source>
</reference>
<name>A0A4Z0LAA9_9FLAO</name>
<dbReference type="Proteomes" id="UP000297407">
    <property type="component" value="Unassembled WGS sequence"/>
</dbReference>
<evidence type="ECO:0000313" key="5">
    <source>
        <dbReference type="Proteomes" id="UP000297407"/>
    </source>
</evidence>
<sequence>MRKIYYLGLLFSVLSFGQADLPLTVNIQNPLPVCSPGDCVNLMAEYRDLKETTSYQVQSIGFAPIYPFNGGTVLDASNDDVWSPVFQLPFPFCFYGQKYTQVMVGSNGVITFNIAPSVPGGIPGGVEIPLTPFSPGFCNWNFNQSLPSAGFHTANAIYGVYQDTDIRNSGAGGGAVTNPSIQNVNYYITGTAPNRIFVANFNQLPAYQCGASQLQTSQVLLYETTNVIDILISKRTPCASWQGGAGVVGIQNQSGTLATIPPGRNTGAWSATNEAWRFIPDGNSTTTLSWSLNGVSLNTSANPLTVCPTEMNTYQAFVSYADCQGEQTVLYDDITVNIETAISLVANPLDITACAVGSQPATFDLTQNTAVILNGQNPLDYEIKYYSSPSLTTYISNAEATSFVSSGQTIGVEIIAEETGCSVIKTFDLIVNTIPAPPTGNTLQYFVPGETLADIELTGGNIVWFSQENGGMSLPNTTALVDGTTYYAATSDSGCLSGKSNPGRLAVSVYNALSNPGFEMSDFRIFPNPVKDILNISYANSYEKEISAITVENLLGQVVMTKTIHKPNTQLDLSAFERGTYLVKITVGNAIKTVKIIKE</sequence>
<dbReference type="OrthoDB" id="9765926at2"/>
<comment type="caution">
    <text evidence="4">The sequence shown here is derived from an EMBL/GenBank/DDBJ whole genome shotgun (WGS) entry which is preliminary data.</text>
</comment>
<evidence type="ECO:0000259" key="3">
    <source>
        <dbReference type="Pfam" id="PF18962"/>
    </source>
</evidence>
<dbReference type="InterPro" id="IPR026444">
    <property type="entry name" value="Secre_tail"/>
</dbReference>
<dbReference type="Gene3D" id="2.60.40.3080">
    <property type="match status" value="1"/>
</dbReference>
<feature type="chain" id="PRO_5021193322" evidence="2">
    <location>
        <begin position="20"/>
        <end position="599"/>
    </location>
</feature>
<keyword evidence="1 2" id="KW-0732">Signal</keyword>
<dbReference type="EMBL" id="SRLH01000004">
    <property type="protein sequence ID" value="TGD58200.1"/>
    <property type="molecule type" value="Genomic_DNA"/>
</dbReference>
<evidence type="ECO:0000256" key="1">
    <source>
        <dbReference type="ARBA" id="ARBA00022729"/>
    </source>
</evidence>
<protein>
    <submittedName>
        <fullName evidence="4">T9SS type A sorting domain-containing protein</fullName>
    </submittedName>
</protein>
<organism evidence="4 5">
    <name type="scientific">Flavobacterium humi</name>
    <dbReference type="NCBI Taxonomy" id="2562683"/>
    <lineage>
        <taxon>Bacteria</taxon>
        <taxon>Pseudomonadati</taxon>
        <taxon>Bacteroidota</taxon>
        <taxon>Flavobacteriia</taxon>
        <taxon>Flavobacteriales</taxon>
        <taxon>Flavobacteriaceae</taxon>
        <taxon>Flavobacterium</taxon>
    </lineage>
</organism>
<gene>
    <name evidence="4" type="ORF">E4635_09340</name>
</gene>
<evidence type="ECO:0000313" key="4">
    <source>
        <dbReference type="EMBL" id="TGD58200.1"/>
    </source>
</evidence>
<dbReference type="AlphaFoldDB" id="A0A4Z0LAA9"/>
<dbReference type="NCBIfam" id="TIGR04183">
    <property type="entry name" value="Por_Secre_tail"/>
    <property type="match status" value="1"/>
</dbReference>
<proteinExistence type="predicted"/>
<keyword evidence="5" id="KW-1185">Reference proteome</keyword>
<feature type="signal peptide" evidence="2">
    <location>
        <begin position="1"/>
        <end position="19"/>
    </location>
</feature>
<evidence type="ECO:0000256" key="2">
    <source>
        <dbReference type="SAM" id="SignalP"/>
    </source>
</evidence>